<protein>
    <submittedName>
        <fullName evidence="8">Sigma-70 family RNA polymerase sigma factor</fullName>
    </submittedName>
</protein>
<gene>
    <name evidence="8" type="ORF">RM445_11305</name>
</gene>
<keyword evidence="9" id="KW-1185">Reference proteome</keyword>
<dbReference type="SUPFAM" id="SSF88946">
    <property type="entry name" value="Sigma2 domain of RNA polymerase sigma factors"/>
    <property type="match status" value="1"/>
</dbReference>
<evidence type="ECO:0000313" key="9">
    <source>
        <dbReference type="Proteomes" id="UP001183202"/>
    </source>
</evidence>
<dbReference type="Gene3D" id="1.10.1740.10">
    <property type="match status" value="1"/>
</dbReference>
<organism evidence="8 9">
    <name type="scientific">Pseudonocardia charpentierae</name>
    <dbReference type="NCBI Taxonomy" id="3075545"/>
    <lineage>
        <taxon>Bacteria</taxon>
        <taxon>Bacillati</taxon>
        <taxon>Actinomycetota</taxon>
        <taxon>Actinomycetes</taxon>
        <taxon>Pseudonocardiales</taxon>
        <taxon>Pseudonocardiaceae</taxon>
        <taxon>Pseudonocardia</taxon>
    </lineage>
</organism>
<comment type="caution">
    <text evidence="8">The sequence shown here is derived from an EMBL/GenBank/DDBJ whole genome shotgun (WGS) entry which is preliminary data.</text>
</comment>
<feature type="domain" description="RNA polymerase sigma-70 region 2" evidence="7">
    <location>
        <begin position="37"/>
        <end position="104"/>
    </location>
</feature>
<dbReference type="RefSeq" id="WP_311556137.1">
    <property type="nucleotide sequence ID" value="NZ_JAVREJ010000006.1"/>
</dbReference>
<dbReference type="Proteomes" id="UP001183202">
    <property type="component" value="Unassembled WGS sequence"/>
</dbReference>
<dbReference type="EMBL" id="JAVREJ010000006">
    <property type="protein sequence ID" value="MDT0350111.1"/>
    <property type="molecule type" value="Genomic_DNA"/>
</dbReference>
<keyword evidence="2" id="KW-0805">Transcription regulation</keyword>
<dbReference type="SUPFAM" id="SSF88659">
    <property type="entry name" value="Sigma3 and sigma4 domains of RNA polymerase sigma factors"/>
    <property type="match status" value="1"/>
</dbReference>
<dbReference type="Pfam" id="PF04542">
    <property type="entry name" value="Sigma70_r2"/>
    <property type="match status" value="1"/>
</dbReference>
<dbReference type="InterPro" id="IPR014284">
    <property type="entry name" value="RNA_pol_sigma-70_dom"/>
</dbReference>
<dbReference type="InterPro" id="IPR036388">
    <property type="entry name" value="WH-like_DNA-bd_sf"/>
</dbReference>
<comment type="similarity">
    <text evidence="1">Belongs to the sigma-70 factor family. ECF subfamily.</text>
</comment>
<feature type="region of interest" description="Disordered" evidence="6">
    <location>
        <begin position="1"/>
        <end position="21"/>
    </location>
</feature>
<dbReference type="InterPro" id="IPR039425">
    <property type="entry name" value="RNA_pol_sigma-70-like"/>
</dbReference>
<evidence type="ECO:0000256" key="2">
    <source>
        <dbReference type="ARBA" id="ARBA00023015"/>
    </source>
</evidence>
<dbReference type="InterPro" id="IPR013324">
    <property type="entry name" value="RNA_pol_sigma_r3/r4-like"/>
</dbReference>
<proteinExistence type="inferred from homology"/>
<dbReference type="NCBIfam" id="TIGR02937">
    <property type="entry name" value="sigma70-ECF"/>
    <property type="match status" value="1"/>
</dbReference>
<evidence type="ECO:0000256" key="3">
    <source>
        <dbReference type="ARBA" id="ARBA00023082"/>
    </source>
</evidence>
<keyword evidence="4" id="KW-0238">DNA-binding</keyword>
<dbReference type="InterPro" id="IPR013325">
    <property type="entry name" value="RNA_pol_sigma_r2"/>
</dbReference>
<evidence type="ECO:0000256" key="4">
    <source>
        <dbReference type="ARBA" id="ARBA00023125"/>
    </source>
</evidence>
<reference evidence="9" key="1">
    <citation type="submission" date="2023-07" db="EMBL/GenBank/DDBJ databases">
        <title>30 novel species of actinomycetes from the DSMZ collection.</title>
        <authorList>
            <person name="Nouioui I."/>
        </authorList>
    </citation>
    <scope>NUCLEOTIDE SEQUENCE [LARGE SCALE GENOMIC DNA]</scope>
    <source>
        <strain evidence="9">DSM 45834</strain>
    </source>
</reference>
<dbReference type="InterPro" id="IPR007627">
    <property type="entry name" value="RNA_pol_sigma70_r2"/>
</dbReference>
<evidence type="ECO:0000313" key="8">
    <source>
        <dbReference type="EMBL" id="MDT0350111.1"/>
    </source>
</evidence>
<dbReference type="Gene3D" id="1.10.10.10">
    <property type="entry name" value="Winged helix-like DNA-binding domain superfamily/Winged helix DNA-binding domain"/>
    <property type="match status" value="1"/>
</dbReference>
<evidence type="ECO:0000256" key="5">
    <source>
        <dbReference type="ARBA" id="ARBA00023163"/>
    </source>
</evidence>
<evidence type="ECO:0000256" key="6">
    <source>
        <dbReference type="SAM" id="MobiDB-lite"/>
    </source>
</evidence>
<name>A0ABU2N847_9PSEU</name>
<evidence type="ECO:0000256" key="1">
    <source>
        <dbReference type="ARBA" id="ARBA00010641"/>
    </source>
</evidence>
<keyword evidence="5" id="KW-0804">Transcription</keyword>
<accession>A0ABU2N847</accession>
<dbReference type="PANTHER" id="PTHR43133:SF8">
    <property type="entry name" value="RNA POLYMERASE SIGMA FACTOR HI_1459-RELATED"/>
    <property type="match status" value="1"/>
</dbReference>
<keyword evidence="3" id="KW-0731">Sigma factor</keyword>
<evidence type="ECO:0000259" key="7">
    <source>
        <dbReference type="Pfam" id="PF04542"/>
    </source>
</evidence>
<dbReference type="PANTHER" id="PTHR43133">
    <property type="entry name" value="RNA POLYMERASE ECF-TYPE SIGMA FACTO"/>
    <property type="match status" value="1"/>
</dbReference>
<sequence>MTCTEKAPAETIPPESAPGSDLVRRACAHDPEAWQEIVRRYRGMVGKVARSYRLSDADTADVMQNTWLRAFERLETVREPDRLSGWLATTARRECLAVLRRTAREVPDGLFEAEVSPDAACPEAVVLSRETRGMVQQAVEQLPQRRRVLVRALFADDDVHYADISQALDLPPGSIGPTRGRVLRSLRRTLEHVGLDAESA</sequence>